<feature type="region of interest" description="Disordered" evidence="1">
    <location>
        <begin position="962"/>
        <end position="1009"/>
    </location>
</feature>
<feature type="compositionally biased region" description="Pro residues" evidence="1">
    <location>
        <begin position="351"/>
        <end position="369"/>
    </location>
</feature>
<feature type="compositionally biased region" description="Polar residues" evidence="1">
    <location>
        <begin position="11"/>
        <end position="20"/>
    </location>
</feature>
<dbReference type="GO" id="GO:0005737">
    <property type="term" value="C:cytoplasm"/>
    <property type="evidence" value="ECO:0007669"/>
    <property type="project" value="TreeGrafter"/>
</dbReference>
<proteinExistence type="predicted"/>
<name>A0A401RS20_CHIPU</name>
<feature type="compositionally biased region" description="Basic and acidic residues" evidence="1">
    <location>
        <begin position="1323"/>
        <end position="1347"/>
    </location>
</feature>
<keyword evidence="3" id="KW-1185">Reference proteome</keyword>
<feature type="region of interest" description="Disordered" evidence="1">
    <location>
        <begin position="1317"/>
        <end position="1347"/>
    </location>
</feature>
<dbReference type="OrthoDB" id="6022652at2759"/>
<dbReference type="PANTHER" id="PTHR22741">
    <property type="entry name" value="P140CAP/SNIP-RELATED"/>
    <property type="match status" value="1"/>
</dbReference>
<feature type="region of interest" description="Disordered" evidence="1">
    <location>
        <begin position="338"/>
        <end position="405"/>
    </location>
</feature>
<feature type="region of interest" description="Disordered" evidence="1">
    <location>
        <begin position="1"/>
        <end position="54"/>
    </location>
</feature>
<evidence type="ECO:0000256" key="1">
    <source>
        <dbReference type="SAM" id="MobiDB-lite"/>
    </source>
</evidence>
<feature type="compositionally biased region" description="Polar residues" evidence="1">
    <location>
        <begin position="963"/>
        <end position="978"/>
    </location>
</feature>
<accession>A0A401RS20</accession>
<dbReference type="STRING" id="137246.A0A401RS20"/>
<feature type="compositionally biased region" description="Low complexity" evidence="1">
    <location>
        <begin position="393"/>
        <end position="405"/>
    </location>
</feature>
<feature type="region of interest" description="Disordered" evidence="1">
    <location>
        <begin position="1563"/>
        <end position="1591"/>
    </location>
</feature>
<dbReference type="Proteomes" id="UP000287033">
    <property type="component" value="Unassembled WGS sequence"/>
</dbReference>
<feature type="region of interest" description="Disordered" evidence="1">
    <location>
        <begin position="1103"/>
        <end position="1165"/>
    </location>
</feature>
<feature type="region of interest" description="Disordered" evidence="1">
    <location>
        <begin position="529"/>
        <end position="550"/>
    </location>
</feature>
<feature type="compositionally biased region" description="Polar residues" evidence="1">
    <location>
        <begin position="1922"/>
        <end position="1941"/>
    </location>
</feature>
<protein>
    <submittedName>
        <fullName evidence="2">Uncharacterized protein</fullName>
    </submittedName>
</protein>
<comment type="caution">
    <text evidence="2">The sequence shown here is derived from an EMBL/GenBank/DDBJ whole genome shotgun (WGS) entry which is preliminary data.</text>
</comment>
<evidence type="ECO:0000313" key="2">
    <source>
        <dbReference type="EMBL" id="GCC20932.1"/>
    </source>
</evidence>
<sequence length="2047" mass="225766">MSKPSRLARPSSVSTTSKLSAINKEDSSYRSKTGSLGEKLQRTGSEGTLNKAQQVQVTHVTAQKKSCTLKDHGKTNLRVTSADDAERIKAKQNFANGNNRTSTTKIVRNIPRRHTVGGARSSKEILGMQPSEMDRKREAFLEHLKQKYPHHANAIMGQQERLKEQSRSPKHLRSSQSGLGDQAEHLSVASADSFEAMAEPEASNTFNRGTRLRASLPVVRSTNQTKDRSLGVLYLQYGDEVTQFAMPNEITTMDTVHALFVRAFPKQLTMKMLESQNVAVYIKDEARNVFYELSDLRSIQDRALLKVYHKDPAHISLNHSSRAVNGDVRMQREMVHTKDAPPSFRHHGPLPHGPPSSPPIPQSMPPSPSRIPFNGGRTIPMPGSATVPRDRLSNMPPSRSISPSPSAILERRDVKPDEDLSGKNVALFRNEGLYADPYMYLDGRMSIASSSTGIPGDVPDHILYHRPSLRSGNTYPSTNVQADLMEQSLYRIKPRKYSDSYIPSIVSKTPPPSPQKISEMRIMDIHGQSSHLSHPVQLDRSSSIRSSLRKDSGTSIAMEAAAIKARSAASSPSVSDVIPFSADKQMSGYSSTSATPNDPETRERMKAMEKQIASLTGLVQSALFKGGNNAKEVPGEKIKATPLSSSEAQGATSAVALKSSGITSDSSSVVQPSSSCQQQIQNNVFDLRRNIFDLRQQLQHLRQSQLENQETLRAMFKKAESEINSRVIEAMKRTEDPLQRQRIMVEEERQKYLVDEEKIIQQLCGLEKSIDGLSKDASSTQQTITLKDVEEGAVALRQVGECLAGLKAEFPTLQNKMRAVLRVEVEAVKFLKEEPHKLESLLKRVKSMTEVLTGLRRLVTEDLSRGTESKPSLQKSIIETVTTISESEMSKDSPLQVQEYTNFIQATGPQSPSGSLHEVQNSVVKSESHMVVHQVQSSPVQIHQSHHSSVLLHPTQGPLIMPKQSQNAPVQQVQSSPAVTKRSQESTDGIPPIQSAPGHQFQSSSSTTQVSSGQNLFIDEIHAASTKKGIHRKMTIEAAEREWEEKRQNMNQYDEKEFERLLEEAQANMMKGIPSLEVEPEQKSITKLEEPDGLKQPEEIILPELGNEKSMKSPPPPPPPRRFYPPGSGLTTTRSGEVIFTARKEGNPVTPEENSSAPLKSPRSPVEVKELALTSAPVEASAVKEDEDEGDRIMAELQAFQKCSVTDVSSKTVVEQPKVEIQAKDVKSTALLSAKEKKQRSGIVDEQAIPTESEDQALLDSTVIPNDAPMTSNVFIFHNVHSQIELQSHNDTSVPSTYPKDTSKYLENEERPMPNKMHVHQSVVKEQDSTREREYVPTVEKKESDTDFKTESELKHFISPCTKLSTPQVNISASEEVVGQNILSPLMRTHMTVPAVQHCTTILDQHDSVSNKFGHQRWEMPSADPSYQKESYSQQVILRPKNKGTVRYLEDVDSSSSSGEDSPSSDNIAFMITNTEVQALSSGEVIDLVNKKGEDIQTLNVDANREMTAGQEAGCEDSMLFTDKKPVIIIFDEPMDIRSAYKRLSTVFEECDEDLERMMAEERIDEESEVAEHSNDTKTLSESGMDNNELHSNRISSTLDLANNSVCNKSSGHDHDIQLSSAEINAPKESKSDPIESDDTKSDCAESLLTNKADNKKKFKFKFPKKQLAALTQAIKTGTKTGKKTLQVVVYEDEEELDGTVKQHKEAKRFEIVQANCKGEASTKTMQSKQHNSTDVIPNSFRTDQIRKNTYKTLDSLEQTIKQLETTISEMSPKIAEQEEDYTTCPFQSSELSQGAMSWNEIKSTEQLLLSSAKAPQNTKTKPPLLPKISTKTSESQSSHLMSPSSRMPVSVGSKLRHQQGTTEKVTKQKLQDPQRQFRQANGSAKKAGGESKVTSPTLPASKIPALSSSSGKSSSVPAPSNDNTNHLNTSSKYPLSTANSVAPTAGRNVQIPSVSHIPSTSNGSLKLHAQNSALTGRGQPLSFPLHTPNGRPSPSSSSPSTSPVSPTSLTQGAKSIRTIHTASFASYKQQNVNQSKFTMAAVKETA</sequence>
<feature type="region of interest" description="Disordered" evidence="1">
    <location>
        <begin position="1813"/>
        <end position="1941"/>
    </location>
</feature>
<dbReference type="EMBL" id="BEZZ01000002">
    <property type="protein sequence ID" value="GCC20932.1"/>
    <property type="molecule type" value="Genomic_DNA"/>
</dbReference>
<feature type="region of interest" description="Disordered" evidence="1">
    <location>
        <begin position="1976"/>
        <end position="2015"/>
    </location>
</feature>
<dbReference type="InterPro" id="IPR051825">
    <property type="entry name" value="SRCIN1"/>
</dbReference>
<feature type="region of interest" description="Disordered" evidence="1">
    <location>
        <begin position="1606"/>
        <end position="1642"/>
    </location>
</feature>
<feature type="compositionally biased region" description="Polar residues" evidence="1">
    <location>
        <begin position="1874"/>
        <end position="1883"/>
    </location>
</feature>
<feature type="compositionally biased region" description="Polar residues" evidence="1">
    <location>
        <begin position="1830"/>
        <end position="1848"/>
    </location>
</feature>
<organism evidence="2 3">
    <name type="scientific">Chiloscyllium punctatum</name>
    <name type="common">Brownbanded bambooshark</name>
    <name type="synonym">Hemiscyllium punctatum</name>
    <dbReference type="NCBI Taxonomy" id="137246"/>
    <lineage>
        <taxon>Eukaryota</taxon>
        <taxon>Metazoa</taxon>
        <taxon>Chordata</taxon>
        <taxon>Craniata</taxon>
        <taxon>Vertebrata</taxon>
        <taxon>Chondrichthyes</taxon>
        <taxon>Elasmobranchii</taxon>
        <taxon>Galeomorphii</taxon>
        <taxon>Galeoidea</taxon>
        <taxon>Orectolobiformes</taxon>
        <taxon>Hemiscylliidae</taxon>
        <taxon>Chiloscyllium</taxon>
    </lineage>
</organism>
<feature type="compositionally biased region" description="Polar residues" evidence="1">
    <location>
        <begin position="1577"/>
        <end position="1586"/>
    </location>
</feature>
<dbReference type="Gene3D" id="1.20.58.1540">
    <property type="entry name" value="Actin interacting protein 3, C-terminal domain"/>
    <property type="match status" value="1"/>
</dbReference>
<feature type="compositionally biased region" description="Basic and acidic residues" evidence="1">
    <location>
        <begin position="1626"/>
        <end position="1642"/>
    </location>
</feature>
<feature type="compositionally biased region" description="Low complexity" evidence="1">
    <location>
        <begin position="1900"/>
        <end position="1921"/>
    </location>
</feature>
<gene>
    <name evidence="2" type="ORF">chiPu_0000107</name>
</gene>
<reference evidence="2 3" key="1">
    <citation type="journal article" date="2018" name="Nat. Ecol. Evol.">
        <title>Shark genomes provide insights into elasmobranch evolution and the origin of vertebrates.</title>
        <authorList>
            <person name="Hara Y"/>
            <person name="Yamaguchi K"/>
            <person name="Onimaru K"/>
            <person name="Kadota M"/>
            <person name="Koyanagi M"/>
            <person name="Keeley SD"/>
            <person name="Tatsumi K"/>
            <person name="Tanaka K"/>
            <person name="Motone F"/>
            <person name="Kageyama Y"/>
            <person name="Nozu R"/>
            <person name="Adachi N"/>
            <person name="Nishimura O"/>
            <person name="Nakagawa R"/>
            <person name="Tanegashima C"/>
            <person name="Kiyatake I"/>
            <person name="Matsumoto R"/>
            <person name="Murakumo K"/>
            <person name="Nishida K"/>
            <person name="Terakita A"/>
            <person name="Kuratani S"/>
            <person name="Sato K"/>
            <person name="Hyodo S Kuraku.S."/>
        </authorList>
    </citation>
    <scope>NUCLEOTIDE SEQUENCE [LARGE SCALE GENOMIC DNA]</scope>
</reference>
<evidence type="ECO:0000313" key="3">
    <source>
        <dbReference type="Proteomes" id="UP000287033"/>
    </source>
</evidence>
<dbReference type="OMA" id="XKAERKW"/>
<feature type="region of interest" description="Disordered" evidence="1">
    <location>
        <begin position="159"/>
        <end position="183"/>
    </location>
</feature>
<feature type="compositionally biased region" description="Low complexity" evidence="1">
    <location>
        <begin position="1993"/>
        <end position="2009"/>
    </location>
</feature>
<feature type="compositionally biased region" description="Pro residues" evidence="1">
    <location>
        <begin position="1113"/>
        <end position="1123"/>
    </location>
</feature>
<dbReference type="PANTHER" id="PTHR22741:SF11">
    <property type="entry name" value="SICKLE TAIL PROTEIN HOMOLOG"/>
    <property type="match status" value="1"/>
</dbReference>